<feature type="compositionally biased region" description="Basic and acidic residues" evidence="5">
    <location>
        <begin position="564"/>
        <end position="578"/>
    </location>
</feature>
<comment type="caution">
    <text evidence="7">The sequence shown here is derived from an EMBL/GenBank/DDBJ whole genome shotgun (WGS) entry which is preliminary data.</text>
</comment>
<dbReference type="InterPro" id="IPR033961">
    <property type="entry name" value="Exo84"/>
</dbReference>
<dbReference type="OrthoDB" id="642193at2759"/>
<dbReference type="SUPFAM" id="SSF74788">
    <property type="entry name" value="Cullin repeat-like"/>
    <property type="match status" value="1"/>
</dbReference>
<feature type="region of interest" description="Disordered" evidence="5">
    <location>
        <begin position="342"/>
        <end position="386"/>
    </location>
</feature>
<dbReference type="GO" id="GO:0006887">
    <property type="term" value="P:exocytosis"/>
    <property type="evidence" value="ECO:0007669"/>
    <property type="project" value="UniProtKB-KW"/>
</dbReference>
<dbReference type="InterPro" id="IPR032403">
    <property type="entry name" value="Exo84_C"/>
</dbReference>
<proteinExistence type="inferred from homology"/>
<feature type="compositionally biased region" description="Low complexity" evidence="5">
    <location>
        <begin position="372"/>
        <end position="384"/>
    </location>
</feature>
<feature type="non-terminal residue" evidence="7">
    <location>
        <position position="1"/>
    </location>
</feature>
<evidence type="ECO:0000256" key="3">
    <source>
        <dbReference type="ARBA" id="ARBA00022483"/>
    </source>
</evidence>
<dbReference type="GO" id="GO:0015031">
    <property type="term" value="P:protein transport"/>
    <property type="evidence" value="ECO:0007669"/>
    <property type="project" value="UniProtKB-KW"/>
</dbReference>
<comment type="similarity">
    <text evidence="1">Belongs to the EXO84 family.</text>
</comment>
<evidence type="ECO:0000256" key="2">
    <source>
        <dbReference type="ARBA" id="ARBA00022448"/>
    </source>
</evidence>
<evidence type="ECO:0000256" key="4">
    <source>
        <dbReference type="ARBA" id="ARBA00022927"/>
    </source>
</evidence>
<evidence type="ECO:0000259" key="6">
    <source>
        <dbReference type="Pfam" id="PF16528"/>
    </source>
</evidence>
<keyword evidence="4" id="KW-0653">Protein transport</keyword>
<accession>X6P6Z2</accession>
<dbReference type="PANTHER" id="PTHR21426:SF12">
    <property type="entry name" value="EXOCYST COMPLEX COMPONENT 8"/>
    <property type="match status" value="1"/>
</dbReference>
<dbReference type="Proteomes" id="UP000023152">
    <property type="component" value="Unassembled WGS sequence"/>
</dbReference>
<feature type="compositionally biased region" description="Basic and acidic residues" evidence="5">
    <location>
        <begin position="533"/>
        <end position="542"/>
    </location>
</feature>
<dbReference type="AlphaFoldDB" id="X6P6Z2"/>
<evidence type="ECO:0000256" key="1">
    <source>
        <dbReference type="ARBA" id="ARBA00007210"/>
    </source>
</evidence>
<feature type="domain" description="Exocyst component Exo84 C-terminal" evidence="6">
    <location>
        <begin position="380"/>
        <end position="458"/>
    </location>
</feature>
<evidence type="ECO:0000313" key="7">
    <source>
        <dbReference type="EMBL" id="ETO33382.1"/>
    </source>
</evidence>
<keyword evidence="2" id="KW-0813">Transport</keyword>
<feature type="non-terminal residue" evidence="7">
    <location>
        <position position="638"/>
    </location>
</feature>
<dbReference type="PANTHER" id="PTHR21426">
    <property type="entry name" value="EXOCYST COMPLEX COMPONENT 8"/>
    <property type="match status" value="1"/>
</dbReference>
<feature type="compositionally biased region" description="Polar residues" evidence="5">
    <location>
        <begin position="522"/>
        <end position="531"/>
    </location>
</feature>
<gene>
    <name evidence="7" type="ORF">RFI_03725</name>
</gene>
<dbReference type="GO" id="GO:0006893">
    <property type="term" value="P:Golgi to plasma membrane transport"/>
    <property type="evidence" value="ECO:0007669"/>
    <property type="project" value="TreeGrafter"/>
</dbReference>
<keyword evidence="8" id="KW-1185">Reference proteome</keyword>
<organism evidence="7 8">
    <name type="scientific">Reticulomyxa filosa</name>
    <dbReference type="NCBI Taxonomy" id="46433"/>
    <lineage>
        <taxon>Eukaryota</taxon>
        <taxon>Sar</taxon>
        <taxon>Rhizaria</taxon>
        <taxon>Retaria</taxon>
        <taxon>Foraminifera</taxon>
        <taxon>Monothalamids</taxon>
        <taxon>Reticulomyxidae</taxon>
        <taxon>Reticulomyxa</taxon>
    </lineage>
</organism>
<name>X6P6Z2_RETFI</name>
<feature type="compositionally biased region" description="Acidic residues" evidence="5">
    <location>
        <begin position="579"/>
        <end position="592"/>
    </location>
</feature>
<feature type="compositionally biased region" description="Low complexity" evidence="5">
    <location>
        <begin position="342"/>
        <end position="353"/>
    </location>
</feature>
<feature type="region of interest" description="Disordered" evidence="5">
    <location>
        <begin position="562"/>
        <end position="593"/>
    </location>
</feature>
<feature type="region of interest" description="Disordered" evidence="5">
    <location>
        <begin position="514"/>
        <end position="542"/>
    </location>
</feature>
<feature type="compositionally biased region" description="Basic and acidic residues" evidence="5">
    <location>
        <begin position="50"/>
        <end position="64"/>
    </location>
</feature>
<reference evidence="7 8" key="1">
    <citation type="journal article" date="2013" name="Curr. Biol.">
        <title>The Genome of the Foraminiferan Reticulomyxa filosa.</title>
        <authorList>
            <person name="Glockner G."/>
            <person name="Hulsmann N."/>
            <person name="Schleicher M."/>
            <person name="Noegel A.A."/>
            <person name="Eichinger L."/>
            <person name="Gallinger C."/>
            <person name="Pawlowski J."/>
            <person name="Sierra R."/>
            <person name="Euteneuer U."/>
            <person name="Pillet L."/>
            <person name="Moustafa A."/>
            <person name="Platzer M."/>
            <person name="Groth M."/>
            <person name="Szafranski K."/>
            <person name="Schliwa M."/>
        </authorList>
    </citation>
    <scope>NUCLEOTIDE SEQUENCE [LARGE SCALE GENOMIC DNA]</scope>
</reference>
<evidence type="ECO:0000313" key="8">
    <source>
        <dbReference type="Proteomes" id="UP000023152"/>
    </source>
</evidence>
<dbReference type="EMBL" id="ASPP01003439">
    <property type="protein sequence ID" value="ETO33382.1"/>
    <property type="molecule type" value="Genomic_DNA"/>
</dbReference>
<feature type="region of interest" description="Disordered" evidence="5">
    <location>
        <begin position="26"/>
        <end position="64"/>
    </location>
</feature>
<feature type="region of interest" description="Disordered" evidence="5">
    <location>
        <begin position="455"/>
        <end position="474"/>
    </location>
</feature>
<dbReference type="InterPro" id="IPR016159">
    <property type="entry name" value="Cullin_repeat-like_dom_sf"/>
</dbReference>
<keyword evidence="3" id="KW-0268">Exocytosis</keyword>
<dbReference type="GO" id="GO:0000145">
    <property type="term" value="C:exocyst"/>
    <property type="evidence" value="ECO:0007669"/>
    <property type="project" value="InterPro"/>
</dbReference>
<sequence length="638" mass="73272">KRVLFPLIFFFFKNFGNSSLNELVLDPTKQKKKKKKMKEAGTKKNKRRQSQKDRKGLLSRQGKEEAGQELAYKIHSGPSHDLGVITKMFGNGFEMPPYLKNTLGSIEPTEAEDILHDLVERRNETAKDLSRKVGSNYVQFIDMSRNVMNIENQMEEVSTMLKNFGAFVKKLNETNMRQTKKKEKEKEKEMQYLVAPKPNEFKKDIFIIILIILISINEELYLYNEDMIQSFHEQKERLENDWQAICSWHEQLSQYVCNRQFTEAVDLIINAPVIHHGNSANAGVHPHQQQHQDDWLSQQEIYTSLFAFHRNTLRALVEQQLHAFTKMSAHLNLALNVNTIGSSSGSSSSNNNNNGGGVDDGHNSSMDLHVHSNSNSNTNTNSSSEIRRKEMTLHLMRLGYVDEAMKLLLLYKSKQLKSLVRQIIMSGDIKKYIRDLCDIFFMHIVRTADDTMDRFSQRTGGHHHHQQQQQQHLHLHSNVNANDANTRTVDLKHANFRLSTDAAATAAVAAVAAADDERKTETQQSTTSLKINKTKEEETAMDKWSRLDWQQCVDEENQSLTAIEKNREEDHKDNRGGGDGEDGGDDDDDDDDNCRNSHMSGLVVWICQELNQFIELFEQQVFVFLELKYRAIGDCLRV</sequence>
<protein>
    <recommendedName>
        <fullName evidence="6">Exocyst component Exo84 C-terminal domain-containing protein</fullName>
    </recommendedName>
</protein>
<feature type="compositionally biased region" description="Basic residues" evidence="5">
    <location>
        <begin position="30"/>
        <end position="49"/>
    </location>
</feature>
<dbReference type="Pfam" id="PF16528">
    <property type="entry name" value="Exo84_C"/>
    <property type="match status" value="1"/>
</dbReference>
<evidence type="ECO:0000256" key="5">
    <source>
        <dbReference type="SAM" id="MobiDB-lite"/>
    </source>
</evidence>